<organism evidence="3 4">
    <name type="scientific">Papaver somniferum</name>
    <name type="common">Opium poppy</name>
    <dbReference type="NCBI Taxonomy" id="3469"/>
    <lineage>
        <taxon>Eukaryota</taxon>
        <taxon>Viridiplantae</taxon>
        <taxon>Streptophyta</taxon>
        <taxon>Embryophyta</taxon>
        <taxon>Tracheophyta</taxon>
        <taxon>Spermatophyta</taxon>
        <taxon>Magnoliopsida</taxon>
        <taxon>Ranunculales</taxon>
        <taxon>Papaveraceae</taxon>
        <taxon>Papaveroideae</taxon>
        <taxon>Papaver</taxon>
    </lineage>
</organism>
<dbReference type="InterPro" id="IPR011990">
    <property type="entry name" value="TPR-like_helical_dom_sf"/>
</dbReference>
<feature type="repeat" description="PPR" evidence="2">
    <location>
        <begin position="5"/>
        <end position="39"/>
    </location>
</feature>
<dbReference type="NCBIfam" id="TIGR00756">
    <property type="entry name" value="PPR"/>
    <property type="match status" value="4"/>
</dbReference>
<dbReference type="InterPro" id="IPR046848">
    <property type="entry name" value="E_motif"/>
</dbReference>
<dbReference type="InterPro" id="IPR046960">
    <property type="entry name" value="PPR_At4g14850-like_plant"/>
</dbReference>
<evidence type="ECO:0000313" key="3">
    <source>
        <dbReference type="EMBL" id="RZC66113.1"/>
    </source>
</evidence>
<dbReference type="Gene3D" id="1.25.40.10">
    <property type="entry name" value="Tetratricopeptide repeat domain"/>
    <property type="match status" value="3"/>
</dbReference>
<gene>
    <name evidence="3" type="ORF">C5167_009807</name>
</gene>
<reference evidence="3 4" key="1">
    <citation type="journal article" date="2018" name="Science">
        <title>The opium poppy genome and morphinan production.</title>
        <authorList>
            <person name="Guo L."/>
            <person name="Winzer T."/>
            <person name="Yang X."/>
            <person name="Li Y."/>
            <person name="Ning Z."/>
            <person name="He Z."/>
            <person name="Teodor R."/>
            <person name="Lu Y."/>
            <person name="Bowser T.A."/>
            <person name="Graham I.A."/>
            <person name="Ye K."/>
        </authorList>
    </citation>
    <scope>NUCLEOTIDE SEQUENCE [LARGE SCALE GENOMIC DNA]</scope>
    <source>
        <strain evidence="4">cv. HN1</strain>
        <tissue evidence="3">Leaves</tissue>
    </source>
</reference>
<dbReference type="GO" id="GO:0003723">
    <property type="term" value="F:RNA binding"/>
    <property type="evidence" value="ECO:0007669"/>
    <property type="project" value="InterPro"/>
</dbReference>
<evidence type="ECO:0000256" key="2">
    <source>
        <dbReference type="PROSITE-ProRule" id="PRU00708"/>
    </source>
</evidence>
<evidence type="ECO:0000313" key="4">
    <source>
        <dbReference type="Proteomes" id="UP000316621"/>
    </source>
</evidence>
<sequence length="435" mass="48833">MAERDVVSWNSMVCAYMNHGELKLAIELFKSMKERNVVSWNLVISGLAKKGDMESARLLFEEMITWNAAMKNARLGLDNEVAWNAMISGYMRNGDVKNARLIFNQMPVKSVVSCTAMISGYTKVGDVGEINNLFYSVPVKSVITWNAMIAGFVQNHKFDQALEVLHRMLMSGECKPDETALMSVLSACTHLGAHEQGKRIKSYIQKRDVEISTSSRTFLAFNGQCKKALTLFEEMYVERIQPDDVIFIAVLSACTHGGLIEQGQRVFSQMVKQFYIVPRIEHYGCMIDLLSGAGKLGEAHTLSTSMSMKPNAALWATLLGFCKLYGQEMLEVVTKKILELEPSNPAYLMMVSNLNAPIGRWEDVLNVRAAMNKEGIQKVPGSSSIQVENKVHEFLVKNTKHKNRMEIFKTLDSLYDQLKTVGIMEKRENVLLGMA</sequence>
<dbReference type="Pfam" id="PF13041">
    <property type="entry name" value="PPR_2"/>
    <property type="match status" value="2"/>
</dbReference>
<evidence type="ECO:0000256" key="1">
    <source>
        <dbReference type="ARBA" id="ARBA00022737"/>
    </source>
</evidence>
<evidence type="ECO:0008006" key="5">
    <source>
        <dbReference type="Google" id="ProtNLM"/>
    </source>
</evidence>
<dbReference type="Gramene" id="RZC66113">
    <property type="protein sequence ID" value="RZC66113"/>
    <property type="gene ID" value="C5167_009807"/>
</dbReference>
<dbReference type="InterPro" id="IPR002885">
    <property type="entry name" value="PPR_rpt"/>
</dbReference>
<keyword evidence="1" id="KW-0677">Repeat</keyword>
<dbReference type="Proteomes" id="UP000316621">
    <property type="component" value="Chromosome 6"/>
</dbReference>
<dbReference type="AlphaFoldDB" id="A0A4Y7JYF7"/>
<dbReference type="PANTHER" id="PTHR47926:SF531">
    <property type="entry name" value="TETRATRICOPEPTIDE REPEAT SUPERFAMILY PROTEIN"/>
    <property type="match status" value="1"/>
</dbReference>
<protein>
    <recommendedName>
        <fullName evidence="5">Pentacotripeptide-repeat region of PRORP domain-containing protein</fullName>
    </recommendedName>
</protein>
<dbReference type="Pfam" id="PF20431">
    <property type="entry name" value="E_motif"/>
    <property type="match status" value="1"/>
</dbReference>
<accession>A0A4Y7JYF7</accession>
<keyword evidence="4" id="KW-1185">Reference proteome</keyword>
<dbReference type="Pfam" id="PF01535">
    <property type="entry name" value="PPR"/>
    <property type="match status" value="4"/>
</dbReference>
<dbReference type="PANTHER" id="PTHR47926">
    <property type="entry name" value="PENTATRICOPEPTIDE REPEAT-CONTAINING PROTEIN"/>
    <property type="match status" value="1"/>
</dbReference>
<feature type="repeat" description="PPR" evidence="2">
    <location>
        <begin position="79"/>
        <end position="113"/>
    </location>
</feature>
<feature type="repeat" description="PPR" evidence="2">
    <location>
        <begin position="141"/>
        <end position="175"/>
    </location>
</feature>
<dbReference type="GO" id="GO:0009451">
    <property type="term" value="P:RNA modification"/>
    <property type="evidence" value="ECO:0007669"/>
    <property type="project" value="InterPro"/>
</dbReference>
<dbReference type="FunFam" id="1.25.40.10:FF:000511">
    <property type="entry name" value="Pentatricopeptide repeat-containing protein"/>
    <property type="match status" value="1"/>
</dbReference>
<proteinExistence type="predicted"/>
<dbReference type="EMBL" id="CM010720">
    <property type="protein sequence ID" value="RZC66113.1"/>
    <property type="molecule type" value="Genomic_DNA"/>
</dbReference>
<dbReference type="PROSITE" id="PS51375">
    <property type="entry name" value="PPR"/>
    <property type="match status" value="3"/>
</dbReference>
<name>A0A4Y7JYF7_PAPSO</name>